<dbReference type="Pfam" id="PF00005">
    <property type="entry name" value="ABC_tran"/>
    <property type="match status" value="1"/>
</dbReference>
<sequence>MSGVGRGEGVRANNTALFKAADGHVSYSDVQFSYPTRSGTRVLRSLNLEVRQGQTVALVGPSGCGKSTCVQLLERFYDPVSGSVVTSVPLCY</sequence>
<protein>
    <recommendedName>
        <fullName evidence="1">ABC transporter domain-containing protein</fullName>
    </recommendedName>
</protein>
<name>A0A7R9D2H8_TIMCR</name>
<feature type="domain" description="ABC transporter" evidence="1">
    <location>
        <begin position="43"/>
        <end position="84"/>
    </location>
</feature>
<dbReference type="Gene3D" id="3.40.50.300">
    <property type="entry name" value="P-loop containing nucleotide triphosphate hydrolases"/>
    <property type="match status" value="1"/>
</dbReference>
<reference evidence="2" key="1">
    <citation type="submission" date="2020-11" db="EMBL/GenBank/DDBJ databases">
        <authorList>
            <person name="Tran Van P."/>
        </authorList>
    </citation>
    <scope>NUCLEOTIDE SEQUENCE</scope>
</reference>
<dbReference type="GO" id="GO:0016887">
    <property type="term" value="F:ATP hydrolysis activity"/>
    <property type="evidence" value="ECO:0007669"/>
    <property type="project" value="InterPro"/>
</dbReference>
<dbReference type="PANTHER" id="PTHR24221:SF503">
    <property type="entry name" value="MITOCHONDRIAL POTASSIUM CHANNEL ATP-BINDING SUBUNIT"/>
    <property type="match status" value="1"/>
</dbReference>
<dbReference type="GO" id="GO:0005524">
    <property type="term" value="F:ATP binding"/>
    <property type="evidence" value="ECO:0007669"/>
    <property type="project" value="InterPro"/>
</dbReference>
<dbReference type="InterPro" id="IPR039421">
    <property type="entry name" value="Type_1_exporter"/>
</dbReference>
<dbReference type="GO" id="GO:0042626">
    <property type="term" value="F:ATPase-coupled transmembrane transporter activity"/>
    <property type="evidence" value="ECO:0007669"/>
    <property type="project" value="TreeGrafter"/>
</dbReference>
<accession>A0A7R9D2H8</accession>
<proteinExistence type="predicted"/>
<dbReference type="EMBL" id="OC319986">
    <property type="protein sequence ID" value="CAD7406897.1"/>
    <property type="molecule type" value="Genomic_DNA"/>
</dbReference>
<evidence type="ECO:0000313" key="2">
    <source>
        <dbReference type="EMBL" id="CAD7406897.1"/>
    </source>
</evidence>
<dbReference type="InterPro" id="IPR003439">
    <property type="entry name" value="ABC_transporter-like_ATP-bd"/>
</dbReference>
<dbReference type="SUPFAM" id="SSF52540">
    <property type="entry name" value="P-loop containing nucleoside triphosphate hydrolases"/>
    <property type="match status" value="1"/>
</dbReference>
<dbReference type="GO" id="GO:0016020">
    <property type="term" value="C:membrane"/>
    <property type="evidence" value="ECO:0007669"/>
    <property type="project" value="TreeGrafter"/>
</dbReference>
<evidence type="ECO:0000259" key="1">
    <source>
        <dbReference type="Pfam" id="PF00005"/>
    </source>
</evidence>
<organism evidence="2">
    <name type="scientific">Timema cristinae</name>
    <name type="common">Walking stick</name>
    <dbReference type="NCBI Taxonomy" id="61476"/>
    <lineage>
        <taxon>Eukaryota</taxon>
        <taxon>Metazoa</taxon>
        <taxon>Ecdysozoa</taxon>
        <taxon>Arthropoda</taxon>
        <taxon>Hexapoda</taxon>
        <taxon>Insecta</taxon>
        <taxon>Pterygota</taxon>
        <taxon>Neoptera</taxon>
        <taxon>Polyneoptera</taxon>
        <taxon>Phasmatodea</taxon>
        <taxon>Timematodea</taxon>
        <taxon>Timematoidea</taxon>
        <taxon>Timematidae</taxon>
        <taxon>Timema</taxon>
    </lineage>
</organism>
<dbReference type="InterPro" id="IPR027417">
    <property type="entry name" value="P-loop_NTPase"/>
</dbReference>
<dbReference type="AlphaFoldDB" id="A0A7R9D2H8"/>
<dbReference type="PANTHER" id="PTHR24221">
    <property type="entry name" value="ATP-BINDING CASSETTE SUB-FAMILY B"/>
    <property type="match status" value="1"/>
</dbReference>
<gene>
    <name evidence="2" type="ORF">TCEB3V08_LOCUS8748</name>
</gene>